<accession>A0ABW1LH81</accession>
<keyword evidence="2" id="KW-1185">Reference proteome</keyword>
<comment type="caution">
    <text evidence="1">The sequence shown here is derived from an EMBL/GenBank/DDBJ whole genome shotgun (WGS) entry which is preliminary data.</text>
</comment>
<reference evidence="2" key="1">
    <citation type="journal article" date="2019" name="Int. J. Syst. Evol. Microbiol.">
        <title>The Global Catalogue of Microorganisms (GCM) 10K type strain sequencing project: providing services to taxonomists for standard genome sequencing and annotation.</title>
        <authorList>
            <consortium name="The Broad Institute Genomics Platform"/>
            <consortium name="The Broad Institute Genome Sequencing Center for Infectious Disease"/>
            <person name="Wu L."/>
            <person name="Ma J."/>
        </authorList>
    </citation>
    <scope>NUCLEOTIDE SEQUENCE [LARGE SCALE GENOMIC DNA]</scope>
    <source>
        <strain evidence="2">CCUG 54522</strain>
    </source>
</reference>
<evidence type="ECO:0000313" key="2">
    <source>
        <dbReference type="Proteomes" id="UP001596135"/>
    </source>
</evidence>
<dbReference type="Proteomes" id="UP001596135">
    <property type="component" value="Unassembled WGS sequence"/>
</dbReference>
<evidence type="ECO:0000313" key="1">
    <source>
        <dbReference type="EMBL" id="MFC6042713.1"/>
    </source>
</evidence>
<proteinExistence type="predicted"/>
<dbReference type="RefSeq" id="WP_379151934.1">
    <property type="nucleotide sequence ID" value="NZ_JBHSRJ010000004.1"/>
</dbReference>
<gene>
    <name evidence="1" type="ORF">ACFPYL_06500</name>
</gene>
<protein>
    <recommendedName>
        <fullName evidence="3">Ig-like domain repeat protein</fullName>
    </recommendedName>
</protein>
<dbReference type="Gene3D" id="2.60.40.2700">
    <property type="match status" value="1"/>
</dbReference>
<organism evidence="1 2">
    <name type="scientific">Nocardioides hankookensis</name>
    <dbReference type="NCBI Taxonomy" id="443157"/>
    <lineage>
        <taxon>Bacteria</taxon>
        <taxon>Bacillati</taxon>
        <taxon>Actinomycetota</taxon>
        <taxon>Actinomycetes</taxon>
        <taxon>Propionibacteriales</taxon>
        <taxon>Nocardioidaceae</taxon>
        <taxon>Nocardioides</taxon>
    </lineage>
</organism>
<name>A0ABW1LH81_9ACTN</name>
<evidence type="ECO:0008006" key="3">
    <source>
        <dbReference type="Google" id="ProtNLM"/>
    </source>
</evidence>
<dbReference type="EMBL" id="JBHSRJ010000004">
    <property type="protein sequence ID" value="MFC6042713.1"/>
    <property type="molecule type" value="Genomic_DNA"/>
</dbReference>
<sequence length="605" mass="64714">MSATDNSGFTPVLSWSVTGAQTSSGSRAGSFQVSSEGVSTVQVSAVDVEGNTAERSVRVGIDLTAPTITVDNQEGATVPLGSAVPFTYSCADGGSGINFCDGFVSGQPLPASEPGDHWINLSAVDRVGRERIRKYFYEVTDGPLDVTTPPLISGRTRVGERLHVDVAFAPTPEHIRYVWLYGEHQSSQVSDGPDWTVPAEAAGYPVRVSVEAYLRSRELTTVDSPSVGPVTTFTFPDFDTPLVQGTPQVGRRLTAVPDTTDLPGGTLVQTLWYDDQGRSLSDQSEFSVDGQTAGHRVRLLVRYVKPNYDDVELWSGWTAPVAMGVVDPKPAVRNTPHWDESQRWTLFADRGANALQVPVTIEWSWADQPDVIISTNLEFELRPEDVGHVIRTRFSYRAPGYVDAVVVIDSGPVTGLDFEARGTPAITGIARAGETLRATPGSFTPAATSTDYQWLRDGATIASATGSSYRLVGVDAGHRISVRVTSRRLGFNTVQMVSAQTAPVAPAPVAGSVKPALSTRAKVLGKGKVRLTVAVSRQGASGKVAVAGKIVVKAGRKVVGRGVLKRGKVVVQLRKQKRGKHVYVVTYSGASGVKSTSKKVKVRVR</sequence>